<dbReference type="SUPFAM" id="SSF47413">
    <property type="entry name" value="lambda repressor-like DNA-binding domains"/>
    <property type="match status" value="1"/>
</dbReference>
<organism evidence="3 4">
    <name type="scientific">Actinoplanes teichomyceticus</name>
    <dbReference type="NCBI Taxonomy" id="1867"/>
    <lineage>
        <taxon>Bacteria</taxon>
        <taxon>Bacillati</taxon>
        <taxon>Actinomycetota</taxon>
        <taxon>Actinomycetes</taxon>
        <taxon>Micromonosporales</taxon>
        <taxon>Micromonosporaceae</taxon>
        <taxon>Actinoplanes</taxon>
    </lineage>
</organism>
<evidence type="ECO:0000313" key="4">
    <source>
        <dbReference type="Proteomes" id="UP000320239"/>
    </source>
</evidence>
<dbReference type="InterPro" id="IPR043917">
    <property type="entry name" value="DUF5753"/>
</dbReference>
<feature type="region of interest" description="Disordered" evidence="1">
    <location>
        <begin position="1"/>
        <end position="38"/>
    </location>
</feature>
<comment type="caution">
    <text evidence="3">The sequence shown here is derived from an EMBL/GenBank/DDBJ whole genome shotgun (WGS) entry which is preliminary data.</text>
</comment>
<dbReference type="OrthoDB" id="3288797at2"/>
<dbReference type="Pfam" id="PF13560">
    <property type="entry name" value="HTH_31"/>
    <property type="match status" value="1"/>
</dbReference>
<accession>A0A561VM37</accession>
<dbReference type="Gene3D" id="1.10.260.40">
    <property type="entry name" value="lambda repressor-like DNA-binding domains"/>
    <property type="match status" value="1"/>
</dbReference>
<dbReference type="Pfam" id="PF19054">
    <property type="entry name" value="DUF5753"/>
    <property type="match status" value="1"/>
</dbReference>
<evidence type="ECO:0000259" key="2">
    <source>
        <dbReference type="SMART" id="SM00530"/>
    </source>
</evidence>
<dbReference type="Proteomes" id="UP000320239">
    <property type="component" value="Unassembled WGS sequence"/>
</dbReference>
<protein>
    <submittedName>
        <fullName evidence="3">Helix-turn-helix protein</fullName>
    </submittedName>
</protein>
<dbReference type="InterPro" id="IPR010982">
    <property type="entry name" value="Lambda_DNA-bd_dom_sf"/>
</dbReference>
<dbReference type="SMART" id="SM00530">
    <property type="entry name" value="HTH_XRE"/>
    <property type="match status" value="1"/>
</dbReference>
<proteinExistence type="predicted"/>
<dbReference type="InterPro" id="IPR001387">
    <property type="entry name" value="Cro/C1-type_HTH"/>
</dbReference>
<keyword evidence="4" id="KW-1185">Reference proteome</keyword>
<dbReference type="EMBL" id="VIWY01000005">
    <property type="protein sequence ID" value="TWG12643.1"/>
    <property type="molecule type" value="Genomic_DNA"/>
</dbReference>
<feature type="domain" description="HTH cro/C1-type" evidence="2">
    <location>
        <begin position="49"/>
        <end position="104"/>
    </location>
</feature>
<reference evidence="3 4" key="1">
    <citation type="submission" date="2019-06" db="EMBL/GenBank/DDBJ databases">
        <title>Sequencing the genomes of 1000 actinobacteria strains.</title>
        <authorList>
            <person name="Klenk H.-P."/>
        </authorList>
    </citation>
    <scope>NUCLEOTIDE SEQUENCE [LARGE SCALE GENOMIC DNA]</scope>
    <source>
        <strain evidence="3 4">DSM 43866</strain>
    </source>
</reference>
<dbReference type="CDD" id="cd00093">
    <property type="entry name" value="HTH_XRE"/>
    <property type="match status" value="1"/>
</dbReference>
<gene>
    <name evidence="3" type="ORF">FHX34_105510</name>
</gene>
<dbReference type="AlphaFoldDB" id="A0A561VM37"/>
<evidence type="ECO:0000256" key="1">
    <source>
        <dbReference type="SAM" id="MobiDB-lite"/>
    </source>
</evidence>
<dbReference type="GO" id="GO:0003677">
    <property type="term" value="F:DNA binding"/>
    <property type="evidence" value="ECO:0007669"/>
    <property type="project" value="InterPro"/>
</dbReference>
<evidence type="ECO:0000313" key="3">
    <source>
        <dbReference type="EMBL" id="TWG12643.1"/>
    </source>
</evidence>
<sequence>MIFAVDTPVAHQQDPRKHVTGECEVPSTEAQASEGRGRPSTALAMLGRQLRILREECGISREDAAKHLRCHPAKVSRLELGQVPFKDADLDTLLTYYRMHDARERAALLSLNARLNEKPWWAPYSNSLAEWYRSYLLLESVAQYIYTYENRFIPGLLQTREYAEATIRDRYTDEEDIQRRVDVRMRRQASILRRRASQIWAIIDNAALEDGLDDPAVMRRQLDFLIRATDLPHVRIQIVKRGACAARSNSFSILRLRSARLSEVVYLEQLDDALFIEDVAKSEPYRIAWSEIGIVACKPEDTRRILEQTLRRCG</sequence>
<name>A0A561VM37_ACTTI</name>